<name>A0A086P5P6_SPHHM</name>
<reference evidence="2" key="1">
    <citation type="submission" date="2014-08" db="EMBL/GenBank/DDBJ databases">
        <title>Draft genome sequences of Sphingobium herbicidovorans.</title>
        <authorList>
            <person name="Gan H.M."/>
            <person name="Gan H.Y."/>
            <person name="Savka M.A."/>
        </authorList>
    </citation>
    <scope>NUCLEOTIDE SEQUENCE [LARGE SCALE GENOMIC DNA]</scope>
    <source>
        <strain evidence="2">NBRC 16415</strain>
    </source>
</reference>
<accession>A0A086P5P6</accession>
<gene>
    <name evidence="2" type="ORF">BV98_003550</name>
</gene>
<protein>
    <submittedName>
        <fullName evidence="2">Uncharacterized protein</fullName>
    </submittedName>
</protein>
<feature type="region of interest" description="Disordered" evidence="1">
    <location>
        <begin position="1"/>
        <end position="46"/>
    </location>
</feature>
<organism evidence="2 3">
    <name type="scientific">Sphingobium herbicidovorans (strain ATCC 700291 / DSM 11019 / CCUG 56400 / KCTC 2939 / LMG 18315 / NBRC 16415 / MH)</name>
    <name type="common">Sphingomonas herbicidovorans</name>
    <dbReference type="NCBI Taxonomy" id="1219045"/>
    <lineage>
        <taxon>Bacteria</taxon>
        <taxon>Pseudomonadati</taxon>
        <taxon>Pseudomonadota</taxon>
        <taxon>Alphaproteobacteria</taxon>
        <taxon>Sphingomonadales</taxon>
        <taxon>Sphingomonadaceae</taxon>
        <taxon>Sphingobium</taxon>
    </lineage>
</organism>
<evidence type="ECO:0000313" key="3">
    <source>
        <dbReference type="Proteomes" id="UP000024284"/>
    </source>
</evidence>
<keyword evidence="3" id="KW-1185">Reference proteome</keyword>
<dbReference type="Proteomes" id="UP000024284">
    <property type="component" value="Unassembled WGS sequence"/>
</dbReference>
<sequence>MQHSALHPPPDHYHCPFALIPSKPPAEPVETPSPPPHPALNTGRAP</sequence>
<evidence type="ECO:0000256" key="1">
    <source>
        <dbReference type="SAM" id="MobiDB-lite"/>
    </source>
</evidence>
<comment type="caution">
    <text evidence="2">The sequence shown here is derived from an EMBL/GenBank/DDBJ whole genome shotgun (WGS) entry which is preliminary data.</text>
</comment>
<proteinExistence type="predicted"/>
<dbReference type="EMBL" id="JFZA02000056">
    <property type="protein sequence ID" value="KFG88714.1"/>
    <property type="molecule type" value="Genomic_DNA"/>
</dbReference>
<evidence type="ECO:0000313" key="2">
    <source>
        <dbReference type="EMBL" id="KFG88714.1"/>
    </source>
</evidence>
<dbReference type="AlphaFoldDB" id="A0A086P5P6"/>
<feature type="compositionally biased region" description="Pro residues" evidence="1">
    <location>
        <begin position="22"/>
        <end position="38"/>
    </location>
</feature>